<dbReference type="EMBL" id="BLLK01000069">
    <property type="protein sequence ID" value="GFH60824.1"/>
    <property type="molecule type" value="Genomic_DNA"/>
</dbReference>
<evidence type="ECO:0000256" key="2">
    <source>
        <dbReference type="SAM" id="Phobius"/>
    </source>
</evidence>
<evidence type="ECO:0000313" key="5">
    <source>
        <dbReference type="Proteomes" id="UP001054902"/>
    </source>
</evidence>
<accession>A0AAD3DDV4</accession>
<feature type="chain" id="PRO_5041903603" evidence="3">
    <location>
        <begin position="28"/>
        <end position="368"/>
    </location>
</feature>
<keyword evidence="5" id="KW-1185">Reference proteome</keyword>
<evidence type="ECO:0000256" key="1">
    <source>
        <dbReference type="SAM" id="MobiDB-lite"/>
    </source>
</evidence>
<feature type="signal peptide" evidence="3">
    <location>
        <begin position="1"/>
        <end position="27"/>
    </location>
</feature>
<gene>
    <name evidence="4" type="ORF">CTEN210_17300</name>
</gene>
<feature type="region of interest" description="Disordered" evidence="1">
    <location>
        <begin position="269"/>
        <end position="368"/>
    </location>
</feature>
<protein>
    <submittedName>
        <fullName evidence="4">Uncharacterized protein</fullName>
    </submittedName>
</protein>
<keyword evidence="2" id="KW-0472">Membrane</keyword>
<feature type="transmembrane region" description="Helical" evidence="2">
    <location>
        <begin position="173"/>
        <end position="199"/>
    </location>
</feature>
<evidence type="ECO:0000313" key="4">
    <source>
        <dbReference type="EMBL" id="GFH60824.1"/>
    </source>
</evidence>
<organism evidence="4 5">
    <name type="scientific">Chaetoceros tenuissimus</name>
    <dbReference type="NCBI Taxonomy" id="426638"/>
    <lineage>
        <taxon>Eukaryota</taxon>
        <taxon>Sar</taxon>
        <taxon>Stramenopiles</taxon>
        <taxon>Ochrophyta</taxon>
        <taxon>Bacillariophyta</taxon>
        <taxon>Coscinodiscophyceae</taxon>
        <taxon>Chaetocerotophycidae</taxon>
        <taxon>Chaetocerotales</taxon>
        <taxon>Chaetocerotaceae</taxon>
        <taxon>Chaetoceros</taxon>
    </lineage>
</organism>
<feature type="transmembrane region" description="Helical" evidence="2">
    <location>
        <begin position="119"/>
        <end position="136"/>
    </location>
</feature>
<comment type="caution">
    <text evidence="4">The sequence shown here is derived from an EMBL/GenBank/DDBJ whole genome shotgun (WGS) entry which is preliminary data.</text>
</comment>
<name>A0AAD3DDV4_9STRA</name>
<sequence length="368" mass="41794">MKTKKRSKFISLLRAIILAICLIHVSTKTPTTEASLLETGKNYVYDWVTADDSKPVTTLSIIEISDMRVRDIKRRLTREHGYGADEIAKMIDKKDLINALSYEEHRTEQKEKERKKRVALRRSIIVALICVIVVMFKPLFVHAWEVICVNVEVYTDKKKYEFSRIVEFRSPKAAFGLLLTIGVNCLQFWLSASVLLSWVMKSEYFFPIPHIPIRPAALLATATGNTGGAGPLGSYGINVGPMVVSWLFRFTNGKIENFMGRALADAHKKEKKKMKAARKEQEKKEAAIAKEERRAARRARRAEREARKKEAEARGETYEPPKKPESERSQPTSATTVPEVKPTPVQNTTKDVERERHHVAAGAMDELD</sequence>
<keyword evidence="2" id="KW-1133">Transmembrane helix</keyword>
<dbReference type="Proteomes" id="UP001054902">
    <property type="component" value="Unassembled WGS sequence"/>
</dbReference>
<keyword evidence="2" id="KW-0812">Transmembrane</keyword>
<feature type="compositionally biased region" description="Basic and acidic residues" evidence="1">
    <location>
        <begin position="302"/>
        <end position="328"/>
    </location>
</feature>
<dbReference type="AlphaFoldDB" id="A0AAD3DDV4"/>
<keyword evidence="3" id="KW-0732">Signal</keyword>
<evidence type="ECO:0000256" key="3">
    <source>
        <dbReference type="SAM" id="SignalP"/>
    </source>
</evidence>
<reference evidence="4 5" key="1">
    <citation type="journal article" date="2021" name="Sci. Rep.">
        <title>The genome of the diatom Chaetoceros tenuissimus carries an ancient integrated fragment of an extant virus.</title>
        <authorList>
            <person name="Hongo Y."/>
            <person name="Kimura K."/>
            <person name="Takaki Y."/>
            <person name="Yoshida Y."/>
            <person name="Baba S."/>
            <person name="Kobayashi G."/>
            <person name="Nagasaki K."/>
            <person name="Hano T."/>
            <person name="Tomaru Y."/>
        </authorList>
    </citation>
    <scope>NUCLEOTIDE SEQUENCE [LARGE SCALE GENOMIC DNA]</scope>
    <source>
        <strain evidence="4 5">NIES-3715</strain>
    </source>
</reference>
<feature type="compositionally biased region" description="Basic and acidic residues" evidence="1">
    <location>
        <begin position="277"/>
        <end position="294"/>
    </location>
</feature>
<proteinExistence type="predicted"/>